<feature type="region of interest" description="Disordered" evidence="1">
    <location>
        <begin position="67"/>
        <end position="97"/>
    </location>
</feature>
<evidence type="ECO:0000313" key="3">
    <source>
        <dbReference type="Proteomes" id="UP000242450"/>
    </source>
</evidence>
<protein>
    <submittedName>
        <fullName evidence="2">Uncharacterized protein</fullName>
    </submittedName>
</protein>
<organism evidence="2 3">
    <name type="scientific">Cervus elaphus hippelaphus</name>
    <name type="common">European red deer</name>
    <dbReference type="NCBI Taxonomy" id="46360"/>
    <lineage>
        <taxon>Eukaryota</taxon>
        <taxon>Metazoa</taxon>
        <taxon>Chordata</taxon>
        <taxon>Craniata</taxon>
        <taxon>Vertebrata</taxon>
        <taxon>Euteleostomi</taxon>
        <taxon>Mammalia</taxon>
        <taxon>Eutheria</taxon>
        <taxon>Laurasiatheria</taxon>
        <taxon>Artiodactyla</taxon>
        <taxon>Ruminantia</taxon>
        <taxon>Pecora</taxon>
        <taxon>Cervidae</taxon>
        <taxon>Cervinae</taxon>
        <taxon>Cervus</taxon>
    </lineage>
</organism>
<dbReference type="Proteomes" id="UP000242450">
    <property type="component" value="Chromosome 22"/>
</dbReference>
<evidence type="ECO:0000256" key="1">
    <source>
        <dbReference type="SAM" id="MobiDB-lite"/>
    </source>
</evidence>
<sequence length="97" mass="11675">MPDTERFRARSQELERKLLSKEQELEQLVQKQKRLEGQCTALHNDKHETKAENTKLRLTNQELARELERTSRELQDAQQQLESLRQEAHKLHQEKEM</sequence>
<gene>
    <name evidence="2" type="ORF">Celaphus_00013878</name>
</gene>
<proteinExistence type="predicted"/>
<comment type="caution">
    <text evidence="2">The sequence shown here is derived from an EMBL/GenBank/DDBJ whole genome shotgun (WGS) entry which is preliminary data.</text>
</comment>
<dbReference type="EMBL" id="MKHE01000022">
    <property type="protein sequence ID" value="OWK03613.1"/>
    <property type="molecule type" value="Genomic_DNA"/>
</dbReference>
<feature type="compositionally biased region" description="Basic and acidic residues" evidence="1">
    <location>
        <begin position="84"/>
        <end position="97"/>
    </location>
</feature>
<evidence type="ECO:0000313" key="2">
    <source>
        <dbReference type="EMBL" id="OWK03613.1"/>
    </source>
</evidence>
<name>A0A212CC88_CEREH</name>
<dbReference type="AlphaFoldDB" id="A0A212CC88"/>
<dbReference type="OrthoDB" id="9989112at2759"/>
<reference evidence="2 3" key="1">
    <citation type="journal article" date="2018" name="Mol. Genet. Genomics">
        <title>The red deer Cervus elaphus genome CerEla1.0: sequencing, annotating, genes, and chromosomes.</title>
        <authorList>
            <person name="Bana N.A."/>
            <person name="Nyiri A."/>
            <person name="Nagy J."/>
            <person name="Frank K."/>
            <person name="Nagy T."/>
            <person name="Steger V."/>
            <person name="Schiller M."/>
            <person name="Lakatos P."/>
            <person name="Sugar L."/>
            <person name="Horn P."/>
            <person name="Barta E."/>
            <person name="Orosz L."/>
        </authorList>
    </citation>
    <scope>NUCLEOTIDE SEQUENCE [LARGE SCALE GENOMIC DNA]</scope>
    <source>
        <strain evidence="2">Hungarian</strain>
    </source>
</reference>
<accession>A0A212CC88</accession>
<keyword evidence="3" id="KW-1185">Reference proteome</keyword>